<organism evidence="2 3">
    <name type="scientific">Austropuccinia psidii MF-1</name>
    <dbReference type="NCBI Taxonomy" id="1389203"/>
    <lineage>
        <taxon>Eukaryota</taxon>
        <taxon>Fungi</taxon>
        <taxon>Dikarya</taxon>
        <taxon>Basidiomycota</taxon>
        <taxon>Pucciniomycotina</taxon>
        <taxon>Pucciniomycetes</taxon>
        <taxon>Pucciniales</taxon>
        <taxon>Sphaerophragmiaceae</taxon>
        <taxon>Austropuccinia</taxon>
    </lineage>
</organism>
<sequence length="720" mass="79406">MTNSLKPPNRVKLRTQPPLSPLQAWITFEPSEDILSLKSSILPLLNKNQSAQVSSQDIFLELDGFAFLDESPCSVIDPSHDLIDVKLVASSTPTPATNLSKKRPRSLSKPPTTANDVHPSPLKPDSPGFQRCTSHPAKSLTSNGRSIKPLPSCRTNDNFPQAGPIIQKTPAPPGQGKAATKARNRRKKLKKMYERQEQKATDASHLTKNLQETNLLSAEKVQFTNLPSEVKDQPISEVQGADNKLKQPSLTVKQQPCRSPKSRSDFYQRIFSQDNPEDTSQESSSEDSESLSSEVTSSEEDSKSAGTSEETSSEQDSKQTESSEETESDSEGSQSDSLNSDSSAPSSAPIRESTQSVCALPSFTAIVQKTIPIAHDPQLNMLSFSNKNKRKNLKRSSHLANGTRPSKIVFQSSVPHQPRCPSPSFMPPSPTILPQNQTPQSQHLNLGQADDGLVTESFEQTFSGDTTTQSMTNPSYGNPPSQRSPSLIPSNVIITSIDVLDSGWVAGQIGSQSGTSSQLTNSVPSISKRTLKNRQKRLKRRQRAQSKRYDEGLFDDIEAAYAEFIGSGGHRKTPEEDVMTEHGNNETDQLKLINERWQDLEKIDQKSATIGERVAIRVIEISLETFTPESATYYGTLLATDDTHLALKLDPACLPLVPSTNNFLENELEEQAEGDEEEGNYDAKGAIRAHQRDALLQHFWGETPEVRKWEWSPSIDVRRL</sequence>
<keyword evidence="3" id="KW-1185">Reference proteome</keyword>
<accession>A0A9Q3CA77</accession>
<proteinExistence type="predicted"/>
<dbReference type="OrthoDB" id="2504856at2759"/>
<feature type="region of interest" description="Disordered" evidence="1">
    <location>
        <begin position="510"/>
        <end position="545"/>
    </location>
</feature>
<feature type="compositionally biased region" description="Acidic residues" evidence="1">
    <location>
        <begin position="275"/>
        <end position="289"/>
    </location>
</feature>
<evidence type="ECO:0000313" key="2">
    <source>
        <dbReference type="EMBL" id="MBW0478920.1"/>
    </source>
</evidence>
<feature type="compositionally biased region" description="Polar residues" evidence="1">
    <location>
        <begin position="246"/>
        <end position="257"/>
    </location>
</feature>
<dbReference type="AlphaFoldDB" id="A0A9Q3CA77"/>
<protein>
    <submittedName>
        <fullName evidence="2">Uncharacterized protein</fullName>
    </submittedName>
</protein>
<name>A0A9Q3CA77_9BASI</name>
<feature type="region of interest" description="Disordered" evidence="1">
    <location>
        <begin position="225"/>
        <end position="353"/>
    </location>
</feature>
<dbReference type="Proteomes" id="UP000765509">
    <property type="component" value="Unassembled WGS sequence"/>
</dbReference>
<feature type="compositionally biased region" description="Low complexity" evidence="1">
    <location>
        <begin position="331"/>
        <end position="347"/>
    </location>
</feature>
<evidence type="ECO:0000313" key="3">
    <source>
        <dbReference type="Proteomes" id="UP000765509"/>
    </source>
</evidence>
<gene>
    <name evidence="2" type="ORF">O181_018635</name>
</gene>
<feature type="region of interest" description="Disordered" evidence="1">
    <location>
        <begin position="92"/>
        <end position="185"/>
    </location>
</feature>
<comment type="caution">
    <text evidence="2">The sequence shown here is derived from an EMBL/GenBank/DDBJ whole genome shotgun (WGS) entry which is preliminary data.</text>
</comment>
<feature type="compositionally biased region" description="Basic residues" evidence="1">
    <location>
        <begin position="529"/>
        <end position="545"/>
    </location>
</feature>
<dbReference type="EMBL" id="AVOT02005377">
    <property type="protein sequence ID" value="MBW0478920.1"/>
    <property type="molecule type" value="Genomic_DNA"/>
</dbReference>
<reference evidence="2" key="1">
    <citation type="submission" date="2021-03" db="EMBL/GenBank/DDBJ databases">
        <title>Draft genome sequence of rust myrtle Austropuccinia psidii MF-1, a brazilian biotype.</title>
        <authorList>
            <person name="Quecine M.C."/>
            <person name="Pachon D.M.R."/>
            <person name="Bonatelli M.L."/>
            <person name="Correr F.H."/>
            <person name="Franceschini L.M."/>
            <person name="Leite T.F."/>
            <person name="Margarido G.R.A."/>
            <person name="Almeida C.A."/>
            <person name="Ferrarezi J.A."/>
            <person name="Labate C.A."/>
        </authorList>
    </citation>
    <scope>NUCLEOTIDE SEQUENCE</scope>
    <source>
        <strain evidence="2">MF-1</strain>
    </source>
</reference>
<feature type="region of interest" description="Disordered" evidence="1">
    <location>
        <begin position="464"/>
        <end position="487"/>
    </location>
</feature>
<evidence type="ECO:0000256" key="1">
    <source>
        <dbReference type="SAM" id="MobiDB-lite"/>
    </source>
</evidence>